<dbReference type="Proteomes" id="UP000095286">
    <property type="component" value="Unplaced"/>
</dbReference>
<reference evidence="2" key="1">
    <citation type="submission" date="2016-11" db="UniProtKB">
        <authorList>
            <consortium name="WormBaseParasite"/>
        </authorList>
    </citation>
    <scope>IDENTIFICATION</scope>
    <source>
        <strain evidence="2">KR3021</strain>
    </source>
</reference>
<organism evidence="1 2">
    <name type="scientific">Rhabditophanes sp. KR3021</name>
    <dbReference type="NCBI Taxonomy" id="114890"/>
    <lineage>
        <taxon>Eukaryota</taxon>
        <taxon>Metazoa</taxon>
        <taxon>Ecdysozoa</taxon>
        <taxon>Nematoda</taxon>
        <taxon>Chromadorea</taxon>
        <taxon>Rhabditida</taxon>
        <taxon>Tylenchina</taxon>
        <taxon>Panagrolaimomorpha</taxon>
        <taxon>Strongyloidoidea</taxon>
        <taxon>Alloionematidae</taxon>
        <taxon>Rhabditophanes</taxon>
    </lineage>
</organism>
<evidence type="ECO:0000313" key="1">
    <source>
        <dbReference type="Proteomes" id="UP000095286"/>
    </source>
</evidence>
<accession>A0AC35U710</accession>
<evidence type="ECO:0000313" key="2">
    <source>
        <dbReference type="WBParaSite" id="RSKR_0000817800.1"/>
    </source>
</evidence>
<protein>
    <submittedName>
        <fullName evidence="2">4-nitrophenylphosphatase</fullName>
    </submittedName>
</protein>
<dbReference type="WBParaSite" id="RSKR_0000817800.1">
    <property type="protein sequence ID" value="RSKR_0000817800.1"/>
    <property type="gene ID" value="RSKR_0000817800"/>
</dbReference>
<name>A0AC35U710_9BILA</name>
<sequence length="303" mass="33176">MISSLELKSMLESFDNFLFDADGVLWLGNSPIPGAIDFLNMLVSVGKNVYLISNNSSKSLEEYVVKLKKLGFTMIQRDNIYTPAIVAADYIAKNRKNSDLPVYLIGTKGLSQSLKDAGVESFGVGADHFNSYTKNEFLDEIPLESKVSAVLCSYDNHFSYAKMMKAANYLLDEDVLFVITNEDKTFPGPKPGILIPGSGSISAAVIACAPRAPLVIGKPHKHIMDYMKERVHLQSDRAIMFGDRLDTDIAFGHNNGIKTCLVQTGIHNLIDVANLSPTCPNTPNLTPHFTTLSFVELMASSSS</sequence>
<proteinExistence type="predicted"/>